<protein>
    <submittedName>
        <fullName evidence="3">Restriction endonuclease</fullName>
    </submittedName>
</protein>
<dbReference type="PATRIC" id="fig|1214101.3.peg.8496"/>
<evidence type="ECO:0000313" key="3">
    <source>
        <dbReference type="EMBL" id="CCK32779.1"/>
    </source>
</evidence>
<dbReference type="AlphaFoldDB" id="K4RH06"/>
<dbReference type="GO" id="GO:0009307">
    <property type="term" value="P:DNA restriction-modification system"/>
    <property type="evidence" value="ECO:0007669"/>
    <property type="project" value="InterPro"/>
</dbReference>
<keyword evidence="1" id="KW-0812">Transmembrane</keyword>
<evidence type="ECO:0000259" key="2">
    <source>
        <dbReference type="Pfam" id="PF04471"/>
    </source>
</evidence>
<dbReference type="InterPro" id="IPR011335">
    <property type="entry name" value="Restrct_endonuc-II-like"/>
</dbReference>
<keyword evidence="3" id="KW-0255">Endonuclease</keyword>
<name>K4RH06_STRDJ</name>
<dbReference type="Pfam" id="PF04471">
    <property type="entry name" value="Mrr_cat"/>
    <property type="match status" value="1"/>
</dbReference>
<dbReference type="Gene3D" id="3.40.1350.10">
    <property type="match status" value="1"/>
</dbReference>
<reference evidence="3 4" key="1">
    <citation type="journal article" date="2012" name="J. Bacteriol.">
        <title>Genome sequence of the bacterium Streptomyces davawensis JCM 4913 and heterologous production of the unique antibiotic roseoflavin.</title>
        <authorList>
            <person name="Jankowitsch F."/>
            <person name="Schwarz J."/>
            <person name="Ruckert C."/>
            <person name="Gust B."/>
            <person name="Szczepanowski R."/>
            <person name="Blom J."/>
            <person name="Pelzer S."/>
            <person name="Kalinowski J."/>
            <person name="Mack M."/>
        </authorList>
    </citation>
    <scope>NUCLEOTIDE SEQUENCE [LARGE SCALE GENOMIC DNA]</scope>
    <source>
        <strain evidence="4">DSM 101723 / JCM 4913 / KCC S-0913 / 768</strain>
    </source>
</reference>
<feature type="domain" description="Restriction endonuclease type IV Mrr" evidence="2">
    <location>
        <begin position="90"/>
        <end position="203"/>
    </location>
</feature>
<dbReference type="KEGG" id="sdv:BN159_8401"/>
<proteinExistence type="predicted"/>
<keyword evidence="3" id="KW-0540">Nuclease</keyword>
<feature type="transmembrane region" description="Helical" evidence="1">
    <location>
        <begin position="20"/>
        <end position="37"/>
    </location>
</feature>
<gene>
    <name evidence="3" type="ORF">BN159_8401</name>
</gene>
<keyword evidence="1" id="KW-1133">Transmembrane helix</keyword>
<evidence type="ECO:0000256" key="1">
    <source>
        <dbReference type="SAM" id="Phobius"/>
    </source>
</evidence>
<dbReference type="HOGENOM" id="CLU_072803_2_1_11"/>
<dbReference type="InterPro" id="IPR052906">
    <property type="entry name" value="Type_IV_Methyl-Rstrct_Enzyme"/>
</dbReference>
<keyword evidence="3" id="KW-0378">Hydrolase</keyword>
<dbReference type="GO" id="GO:0003677">
    <property type="term" value="F:DNA binding"/>
    <property type="evidence" value="ECO:0007669"/>
    <property type="project" value="InterPro"/>
</dbReference>
<dbReference type="InterPro" id="IPR011856">
    <property type="entry name" value="tRNA_endonuc-like_dom_sf"/>
</dbReference>
<keyword evidence="1" id="KW-0472">Membrane</keyword>
<dbReference type="GO" id="GO:0015666">
    <property type="term" value="F:restriction endodeoxyribonuclease activity"/>
    <property type="evidence" value="ECO:0007669"/>
    <property type="project" value="TreeGrafter"/>
</dbReference>
<feature type="transmembrane region" description="Helical" evidence="1">
    <location>
        <begin position="43"/>
        <end position="62"/>
    </location>
</feature>
<dbReference type="InterPro" id="IPR007560">
    <property type="entry name" value="Restrct_endonuc_IV_Mrr"/>
</dbReference>
<dbReference type="EMBL" id="HE971709">
    <property type="protein sequence ID" value="CCK32779.1"/>
    <property type="molecule type" value="Genomic_DNA"/>
</dbReference>
<dbReference type="RefSeq" id="WP_015663100.1">
    <property type="nucleotide sequence ID" value="NC_020504.1"/>
</dbReference>
<sequence length="227" mass="24757">MAARRRRRLRKRTRRQLQGWGIVATLAVTVWVAGNWATVWPVLVTVVAVVVVGGAGWGLLRAHRLAVGGDRKWRAQEEARARELSMTEVDALSWQDFEHYVADLCRRDGCTKVVVSGKSGDLGADVVGYLADGRKLVVQVKKYAPERSVSSQDMQKFVGTARLEHGADVALFVTTCRAFTKAALGLAVRQDIVALHRDLLGSWVKGAHLETLIPLNGSGGGARRPPA</sequence>
<dbReference type="SUPFAM" id="SSF52980">
    <property type="entry name" value="Restriction endonuclease-like"/>
    <property type="match status" value="1"/>
</dbReference>
<dbReference type="STRING" id="1214101.BN159_8401"/>
<dbReference type="eggNOG" id="COG1787">
    <property type="taxonomic scope" value="Bacteria"/>
</dbReference>
<dbReference type="PANTHER" id="PTHR30015">
    <property type="entry name" value="MRR RESTRICTION SYSTEM PROTEIN"/>
    <property type="match status" value="1"/>
</dbReference>
<dbReference type="PANTHER" id="PTHR30015:SF6">
    <property type="entry name" value="SLL1429 PROTEIN"/>
    <property type="match status" value="1"/>
</dbReference>
<organism evidence="3 4">
    <name type="scientific">Streptomyces davaonensis (strain DSM 101723 / JCM 4913 / KCC S-0913 / 768)</name>
    <dbReference type="NCBI Taxonomy" id="1214101"/>
    <lineage>
        <taxon>Bacteria</taxon>
        <taxon>Bacillati</taxon>
        <taxon>Actinomycetota</taxon>
        <taxon>Actinomycetes</taxon>
        <taxon>Kitasatosporales</taxon>
        <taxon>Streptomycetaceae</taxon>
        <taxon>Streptomyces</taxon>
    </lineage>
</organism>
<accession>K4RH06</accession>
<keyword evidence="4" id="KW-1185">Reference proteome</keyword>
<dbReference type="Proteomes" id="UP000008043">
    <property type="component" value="Chromosome"/>
</dbReference>
<evidence type="ECO:0000313" key="4">
    <source>
        <dbReference type="Proteomes" id="UP000008043"/>
    </source>
</evidence>